<dbReference type="GO" id="GO:0010945">
    <property type="term" value="F:coenzyme A diphosphatase activity"/>
    <property type="evidence" value="ECO:0007669"/>
    <property type="project" value="InterPro"/>
</dbReference>
<dbReference type="SUPFAM" id="SSF55811">
    <property type="entry name" value="Nudix"/>
    <property type="match status" value="1"/>
</dbReference>
<dbReference type="CDD" id="cd03426">
    <property type="entry name" value="NUDIX_CoAse_Nudt7"/>
    <property type="match status" value="1"/>
</dbReference>
<evidence type="ECO:0000256" key="6">
    <source>
        <dbReference type="ARBA" id="ARBA00023211"/>
    </source>
</evidence>
<reference evidence="8 9" key="1">
    <citation type="submission" date="2020-07" db="EMBL/GenBank/DDBJ databases">
        <authorList>
            <person name="Sun Q."/>
        </authorList>
    </citation>
    <scope>NUCLEOTIDE SEQUENCE [LARGE SCALE GENOMIC DNA]</scope>
    <source>
        <strain evidence="8 9">CGMCC 1.13654</strain>
    </source>
</reference>
<evidence type="ECO:0000256" key="5">
    <source>
        <dbReference type="ARBA" id="ARBA00022842"/>
    </source>
</evidence>
<dbReference type="RefSeq" id="WP_160365684.1">
    <property type="nucleotide sequence ID" value="NZ_JACEIB010000006.1"/>
</dbReference>
<feature type="domain" description="Nudix hydrolase" evidence="7">
    <location>
        <begin position="30"/>
        <end position="162"/>
    </location>
</feature>
<dbReference type="Gene3D" id="3.90.79.10">
    <property type="entry name" value="Nucleoside Triphosphate Pyrophosphohydrolase"/>
    <property type="match status" value="1"/>
</dbReference>
<name>A0A838L466_9SPHN</name>
<dbReference type="InterPro" id="IPR000086">
    <property type="entry name" value="NUDIX_hydrolase_dom"/>
</dbReference>
<keyword evidence="4" id="KW-0378">Hydrolase</keyword>
<keyword evidence="6" id="KW-0464">Manganese</keyword>
<sequence>MSLAETIRAKLAATAHIPALSTGIEPAAAPVPAAVLVAITDRPEPGLILTKRNEALRKHPGQVAFAGGRADPDDTGPEDTALREACEEIAMPRDRVEIVGRDSTFHTPTGFAIVPVIGIVPADLPLTPREFEVADIFEVPLSHMLDTANHLRKWAEFNGARREYFEIPWEGAHRIWGVTAAMIVNLARRLA</sequence>
<evidence type="ECO:0000313" key="9">
    <source>
        <dbReference type="Proteomes" id="UP000570166"/>
    </source>
</evidence>
<dbReference type="PANTHER" id="PTHR12992">
    <property type="entry name" value="NUDIX HYDROLASE"/>
    <property type="match status" value="1"/>
</dbReference>
<dbReference type="InterPro" id="IPR045121">
    <property type="entry name" value="CoAse"/>
</dbReference>
<dbReference type="EMBL" id="JACEIB010000006">
    <property type="protein sequence ID" value="MBA2934171.1"/>
    <property type="molecule type" value="Genomic_DNA"/>
</dbReference>
<organism evidence="8 9">
    <name type="scientific">Sphingomonas chungangi</name>
    <dbReference type="NCBI Taxonomy" id="2683589"/>
    <lineage>
        <taxon>Bacteria</taxon>
        <taxon>Pseudomonadati</taxon>
        <taxon>Pseudomonadota</taxon>
        <taxon>Alphaproteobacteria</taxon>
        <taxon>Sphingomonadales</taxon>
        <taxon>Sphingomonadaceae</taxon>
        <taxon>Sphingomonas</taxon>
    </lineage>
</organism>
<dbReference type="InterPro" id="IPR015797">
    <property type="entry name" value="NUDIX_hydrolase-like_dom_sf"/>
</dbReference>
<keyword evidence="3" id="KW-0479">Metal-binding</keyword>
<evidence type="ECO:0000256" key="1">
    <source>
        <dbReference type="ARBA" id="ARBA00001936"/>
    </source>
</evidence>
<comment type="caution">
    <text evidence="8">The sequence shown here is derived from an EMBL/GenBank/DDBJ whole genome shotgun (WGS) entry which is preliminary data.</text>
</comment>
<dbReference type="Pfam" id="PF00293">
    <property type="entry name" value="NUDIX"/>
    <property type="match status" value="1"/>
</dbReference>
<keyword evidence="5" id="KW-0460">Magnesium</keyword>
<protein>
    <submittedName>
        <fullName evidence="8">CoA pyrophosphatase</fullName>
    </submittedName>
</protein>
<keyword evidence="9" id="KW-1185">Reference proteome</keyword>
<comment type="cofactor">
    <cofactor evidence="2">
        <name>Mg(2+)</name>
        <dbReference type="ChEBI" id="CHEBI:18420"/>
    </cofactor>
</comment>
<accession>A0A838L466</accession>
<evidence type="ECO:0000313" key="8">
    <source>
        <dbReference type="EMBL" id="MBA2934171.1"/>
    </source>
</evidence>
<evidence type="ECO:0000256" key="2">
    <source>
        <dbReference type="ARBA" id="ARBA00001946"/>
    </source>
</evidence>
<dbReference type="GO" id="GO:0046872">
    <property type="term" value="F:metal ion binding"/>
    <property type="evidence" value="ECO:0007669"/>
    <property type="project" value="UniProtKB-KW"/>
</dbReference>
<dbReference type="AlphaFoldDB" id="A0A838L466"/>
<evidence type="ECO:0000259" key="7">
    <source>
        <dbReference type="PROSITE" id="PS51462"/>
    </source>
</evidence>
<dbReference type="NCBIfam" id="NF007980">
    <property type="entry name" value="PRK10707.1"/>
    <property type="match status" value="1"/>
</dbReference>
<comment type="cofactor">
    <cofactor evidence="1">
        <name>Mn(2+)</name>
        <dbReference type="ChEBI" id="CHEBI:29035"/>
    </cofactor>
</comment>
<dbReference type="PANTHER" id="PTHR12992:SF11">
    <property type="entry name" value="MITOCHONDRIAL COENZYME A DIPHOSPHATASE NUDT8"/>
    <property type="match status" value="1"/>
</dbReference>
<dbReference type="Proteomes" id="UP000570166">
    <property type="component" value="Unassembled WGS sequence"/>
</dbReference>
<gene>
    <name evidence="8" type="ORF">HZF05_08665</name>
</gene>
<proteinExistence type="predicted"/>
<evidence type="ECO:0000256" key="4">
    <source>
        <dbReference type="ARBA" id="ARBA00022801"/>
    </source>
</evidence>
<evidence type="ECO:0000256" key="3">
    <source>
        <dbReference type="ARBA" id="ARBA00022723"/>
    </source>
</evidence>
<dbReference type="PROSITE" id="PS51462">
    <property type="entry name" value="NUDIX"/>
    <property type="match status" value="1"/>
</dbReference>